<gene>
    <name evidence="1" type="ORF">ACHHYP_04954</name>
</gene>
<reference evidence="1 2" key="1">
    <citation type="journal article" date="2014" name="Genome Biol. Evol.">
        <title>The secreted proteins of Achlya hypogyna and Thraustotheca clavata identify the ancestral oomycete secretome and reveal gene acquisitions by horizontal gene transfer.</title>
        <authorList>
            <person name="Misner I."/>
            <person name="Blouin N."/>
            <person name="Leonard G."/>
            <person name="Richards T.A."/>
            <person name="Lane C.E."/>
        </authorList>
    </citation>
    <scope>NUCLEOTIDE SEQUENCE [LARGE SCALE GENOMIC DNA]</scope>
    <source>
        <strain evidence="1 2">ATCC 48635</strain>
    </source>
</reference>
<dbReference type="STRING" id="1202772.A0A1V9YZG5"/>
<evidence type="ECO:0000313" key="2">
    <source>
        <dbReference type="Proteomes" id="UP000243579"/>
    </source>
</evidence>
<dbReference type="EMBL" id="JNBR01000554">
    <property type="protein sequence ID" value="OQR91135.1"/>
    <property type="molecule type" value="Genomic_DNA"/>
</dbReference>
<evidence type="ECO:0000313" key="1">
    <source>
        <dbReference type="EMBL" id="OQR91135.1"/>
    </source>
</evidence>
<dbReference type="PANTHER" id="PTHR31827">
    <property type="entry name" value="EMB|CAB89363.1"/>
    <property type="match status" value="1"/>
</dbReference>
<dbReference type="AlphaFoldDB" id="A0A1V9YZG5"/>
<dbReference type="OrthoDB" id="73726at2759"/>
<accession>A0A1V9YZG5</accession>
<name>A0A1V9YZG5_ACHHY</name>
<dbReference type="PANTHER" id="PTHR31827:SF1">
    <property type="entry name" value="EMB|CAB89363.1"/>
    <property type="match status" value="1"/>
</dbReference>
<proteinExistence type="predicted"/>
<dbReference type="Proteomes" id="UP000243579">
    <property type="component" value="Unassembled WGS sequence"/>
</dbReference>
<comment type="caution">
    <text evidence="1">The sequence shown here is derived from an EMBL/GenBank/DDBJ whole genome shotgun (WGS) entry which is preliminary data.</text>
</comment>
<organism evidence="1 2">
    <name type="scientific">Achlya hypogyna</name>
    <name type="common">Oomycete</name>
    <name type="synonym">Protoachlya hypogyna</name>
    <dbReference type="NCBI Taxonomy" id="1202772"/>
    <lineage>
        <taxon>Eukaryota</taxon>
        <taxon>Sar</taxon>
        <taxon>Stramenopiles</taxon>
        <taxon>Oomycota</taxon>
        <taxon>Saprolegniomycetes</taxon>
        <taxon>Saprolegniales</taxon>
        <taxon>Achlyaceae</taxon>
        <taxon>Achlya</taxon>
    </lineage>
</organism>
<protein>
    <submittedName>
        <fullName evidence="1">Uncharacterized protein</fullName>
    </submittedName>
</protein>
<keyword evidence="2" id="KW-1185">Reference proteome</keyword>
<sequence>MSCFFNACLNPSVTGSTKCHFHRQRRQCEEAGCRNQVFARNRCVRHGGKRQCSEALCTANARVGGRCSRHGPTPEKPRCVVDACENVAQRHRRCIRHGGGRPCHFAGCKTHARSSGYCLRHLPATPYTLPLSAGTGIAIKEERIDAAILDAVLSTDDVAPMAQLTTNLDPLPDW</sequence>